<dbReference type="AlphaFoldDB" id="A0A813BYI8"/>
<sequence length="60" mass="6836">MPAASPTLKAVSPKATPEEDTQMKVDVEKSKKRRRKEQRRAIQVHKTQLKKKGQTAHLKS</sequence>
<dbReference type="Proteomes" id="UP000601435">
    <property type="component" value="Unassembled WGS sequence"/>
</dbReference>
<accession>A0A813BYI8</accession>
<dbReference type="EMBL" id="CAJNJA010079441">
    <property type="protein sequence ID" value="CAE7925205.1"/>
    <property type="molecule type" value="Genomic_DNA"/>
</dbReference>
<comment type="caution">
    <text evidence="2">The sequence shown here is derived from an EMBL/GenBank/DDBJ whole genome shotgun (WGS) entry which is preliminary data.</text>
</comment>
<organism evidence="2 3">
    <name type="scientific">Symbiodinium necroappetens</name>
    <dbReference type="NCBI Taxonomy" id="1628268"/>
    <lineage>
        <taxon>Eukaryota</taxon>
        <taxon>Sar</taxon>
        <taxon>Alveolata</taxon>
        <taxon>Dinophyceae</taxon>
        <taxon>Suessiales</taxon>
        <taxon>Symbiodiniaceae</taxon>
        <taxon>Symbiodinium</taxon>
    </lineage>
</organism>
<feature type="compositionally biased region" description="Basic residues" evidence="1">
    <location>
        <begin position="47"/>
        <end position="60"/>
    </location>
</feature>
<gene>
    <name evidence="2" type="primary">kif2</name>
    <name evidence="2" type="ORF">SNEC2469_LOCUS32015</name>
</gene>
<evidence type="ECO:0000313" key="3">
    <source>
        <dbReference type="Proteomes" id="UP000601435"/>
    </source>
</evidence>
<evidence type="ECO:0000313" key="2">
    <source>
        <dbReference type="EMBL" id="CAE7925205.1"/>
    </source>
</evidence>
<proteinExistence type="predicted"/>
<keyword evidence="3" id="KW-1185">Reference proteome</keyword>
<evidence type="ECO:0000256" key="1">
    <source>
        <dbReference type="SAM" id="MobiDB-lite"/>
    </source>
</evidence>
<name>A0A813BYI8_9DINO</name>
<protein>
    <submittedName>
        <fullName evidence="2">Kif2 protein</fullName>
    </submittedName>
</protein>
<feature type="region of interest" description="Disordered" evidence="1">
    <location>
        <begin position="1"/>
        <end position="60"/>
    </location>
</feature>
<reference evidence="2" key="1">
    <citation type="submission" date="2021-02" db="EMBL/GenBank/DDBJ databases">
        <authorList>
            <person name="Dougan E. K."/>
            <person name="Rhodes N."/>
            <person name="Thang M."/>
            <person name="Chan C."/>
        </authorList>
    </citation>
    <scope>NUCLEOTIDE SEQUENCE</scope>
</reference>